<dbReference type="Proteomes" id="UP000218965">
    <property type="component" value="Chromosome"/>
</dbReference>
<dbReference type="EMBL" id="AP017315">
    <property type="protein sequence ID" value="BAU31520.1"/>
    <property type="molecule type" value="Genomic_DNA"/>
</dbReference>
<dbReference type="AlphaFoldDB" id="A0A0U5B6H7"/>
<accession>A0A0U5B6H7</accession>
<gene>
    <name evidence="2" type="ORF">MalAC0309_0651</name>
</gene>
<organism evidence="2 3">
    <name type="scientific">Microcella alkaliphila</name>
    <dbReference type="NCBI Taxonomy" id="279828"/>
    <lineage>
        <taxon>Bacteria</taxon>
        <taxon>Bacillati</taxon>
        <taxon>Actinomycetota</taxon>
        <taxon>Actinomycetes</taxon>
        <taxon>Micrococcales</taxon>
        <taxon>Microbacteriaceae</taxon>
        <taxon>Microcella</taxon>
    </lineage>
</organism>
<evidence type="ECO:0000313" key="3">
    <source>
        <dbReference type="Proteomes" id="UP000218965"/>
    </source>
</evidence>
<sequence length="75" mass="8159">MCKDGTRRVAIENAGLDKRQTSGSEREVLGEGATATHNEVAVLLSGNEQPELIECFTRARFVLDIADRECPLNGV</sequence>
<reference evidence="3" key="1">
    <citation type="submission" date="2015-12" db="EMBL/GenBank/DDBJ databases">
        <authorList>
            <person name="Shamseldin A."/>
            <person name="Moawad H."/>
            <person name="Abd El-Rahim W.M."/>
            <person name="Sadowsky M.J."/>
        </authorList>
    </citation>
    <scope>NUCLEOTIDE SEQUENCE [LARGE SCALE GENOMIC DNA]</scope>
    <source>
        <strain evidence="3">JAM AC0309</strain>
    </source>
</reference>
<evidence type="ECO:0000313" key="2">
    <source>
        <dbReference type="EMBL" id="BAU31520.1"/>
    </source>
</evidence>
<evidence type="ECO:0000256" key="1">
    <source>
        <dbReference type="SAM" id="MobiDB-lite"/>
    </source>
</evidence>
<reference evidence="2 3" key="2">
    <citation type="submission" date="2016-01" db="EMBL/GenBank/DDBJ databases">
        <title>Microcella alkaliphila JAM AC0309 whole genome shotgun sequence.</title>
        <authorList>
            <person name="Kurata A."/>
            <person name="Hirose Y."/>
            <person name="Kishimoto N."/>
            <person name="Kobayashi T."/>
        </authorList>
    </citation>
    <scope>NUCLEOTIDE SEQUENCE [LARGE SCALE GENOMIC DNA]</scope>
    <source>
        <strain evidence="2 3">JAM AC0309</strain>
    </source>
</reference>
<feature type="region of interest" description="Disordered" evidence="1">
    <location>
        <begin position="13"/>
        <end position="32"/>
    </location>
</feature>
<feature type="compositionally biased region" description="Basic and acidic residues" evidence="1">
    <location>
        <begin position="13"/>
        <end position="29"/>
    </location>
</feature>
<dbReference type="KEGG" id="malk:MalAC0309_0651"/>
<name>A0A0U5B6H7_9MICO</name>
<protein>
    <submittedName>
        <fullName evidence="2">Uncharacterized protein</fullName>
    </submittedName>
</protein>
<proteinExistence type="predicted"/>